<dbReference type="PANTHER" id="PTHR11680">
    <property type="entry name" value="SERINE HYDROXYMETHYLTRANSFERASE"/>
    <property type="match status" value="1"/>
</dbReference>
<dbReference type="InterPro" id="IPR049943">
    <property type="entry name" value="Ser_HO-MeTrfase-like"/>
</dbReference>
<evidence type="ECO:0000256" key="3">
    <source>
        <dbReference type="ARBA" id="ARBA00006376"/>
    </source>
</evidence>
<accession>A0AAV7JZP3</accession>
<dbReference type="SUPFAM" id="SSF53383">
    <property type="entry name" value="PLP-dependent transferases"/>
    <property type="match status" value="1"/>
</dbReference>
<evidence type="ECO:0000256" key="5">
    <source>
        <dbReference type="ARBA" id="ARBA00022679"/>
    </source>
</evidence>
<gene>
    <name evidence="10" type="ORF">LOD99_3333</name>
</gene>
<dbReference type="Gene3D" id="3.90.1150.10">
    <property type="entry name" value="Aspartate Aminotransferase, domain 1"/>
    <property type="match status" value="1"/>
</dbReference>
<dbReference type="NCBIfam" id="NF000586">
    <property type="entry name" value="PRK00011.1"/>
    <property type="match status" value="1"/>
</dbReference>
<feature type="domain" description="Serine hydroxymethyltransferase-like" evidence="9">
    <location>
        <begin position="50"/>
        <end position="447"/>
    </location>
</feature>
<dbReference type="InterPro" id="IPR001085">
    <property type="entry name" value="Ser_HO-MeTrfase"/>
</dbReference>
<comment type="function">
    <text evidence="8">Interconversion of serine and glycine.</text>
</comment>
<dbReference type="GO" id="GO:0030170">
    <property type="term" value="F:pyridoxal phosphate binding"/>
    <property type="evidence" value="ECO:0007669"/>
    <property type="project" value="InterPro"/>
</dbReference>
<dbReference type="Proteomes" id="UP001165289">
    <property type="component" value="Unassembled WGS sequence"/>
</dbReference>
<evidence type="ECO:0000256" key="1">
    <source>
        <dbReference type="ARBA" id="ARBA00001933"/>
    </source>
</evidence>
<dbReference type="Gene3D" id="3.40.640.10">
    <property type="entry name" value="Type I PLP-dependent aspartate aminotransferase-like (Major domain)"/>
    <property type="match status" value="1"/>
</dbReference>
<dbReference type="GO" id="GO:0004372">
    <property type="term" value="F:glycine hydroxymethyltransferase activity"/>
    <property type="evidence" value="ECO:0007669"/>
    <property type="project" value="UniProtKB-EC"/>
</dbReference>
<dbReference type="AlphaFoldDB" id="A0AAV7JZP3"/>
<evidence type="ECO:0000256" key="2">
    <source>
        <dbReference type="ARBA" id="ARBA00004777"/>
    </source>
</evidence>
<reference evidence="10 11" key="1">
    <citation type="journal article" date="2023" name="BMC Biol.">
        <title>The compact genome of the sponge Oopsacas minuta (Hexactinellida) is lacking key metazoan core genes.</title>
        <authorList>
            <person name="Santini S."/>
            <person name="Schenkelaars Q."/>
            <person name="Jourda C."/>
            <person name="Duchesne M."/>
            <person name="Belahbib H."/>
            <person name="Rocher C."/>
            <person name="Selva M."/>
            <person name="Riesgo A."/>
            <person name="Vervoort M."/>
            <person name="Leys S.P."/>
            <person name="Kodjabachian L."/>
            <person name="Le Bivic A."/>
            <person name="Borchiellini C."/>
            <person name="Claverie J.M."/>
            <person name="Renard E."/>
        </authorList>
    </citation>
    <scope>NUCLEOTIDE SEQUENCE [LARGE SCALE GENOMIC DNA]</scope>
    <source>
        <strain evidence="10">SPO-2</strain>
    </source>
</reference>
<dbReference type="InterPro" id="IPR039429">
    <property type="entry name" value="SHMT-like_dom"/>
</dbReference>
<keyword evidence="4 8" id="KW-0554">One-carbon metabolism</keyword>
<dbReference type="InterPro" id="IPR015421">
    <property type="entry name" value="PyrdxlP-dep_Trfase_major"/>
</dbReference>
<sequence length="503" mass="56084">MHRLRGCYQLTLSSVRHYLTTHKYTIKPIMSYVTPDIIARSVWTGKQHVNETDPELYSLLKQEKSRQVEGLELIASENMTSQSVLDCLASCLTNKYSEGYPGQRYYGGNQVVDKVELLCQERALAAFKLDPSKWGVNVQPLSGSPANFQVYTGLLKPHDRLMGLDLPDGGHLTHGFMAGDKRISASSLFFESMPYKIDPSTGLIDYGKMRETAKLFKPKLIIAGITAYSRLLDYKLIREVCDDVGAHMMSDMAHISGLVAAGVIPSPFEYSDVVTTTTHKSLRGPRAGMIFYRIGVKGTNAKGEEILYDLKKPIDTAVFPSLQGGPHENTIAAIATCLRQAMEPDFRIYQEQVLKNAKALSAELCERGLSIVTGGTDTHLFLVDLHPKGLDGARAEYMLELCNITVNKNMVPGDKSALSPGGLRLGVPSLTTRNMNEVDMKHVADFIVRALEIAVLAKNQCTERLKGWKEFVQKDEMRIIWEPLREEVREFSIRFPMPGANNY</sequence>
<comment type="cofactor">
    <cofactor evidence="1 7 8">
        <name>pyridoxal 5'-phosphate</name>
        <dbReference type="ChEBI" id="CHEBI:597326"/>
    </cofactor>
</comment>
<comment type="catalytic activity">
    <reaction evidence="8">
        <text>(6R)-5,10-methylene-5,6,7,8-tetrahydrofolate + glycine + H2O = (6S)-5,6,7,8-tetrahydrofolate + L-serine</text>
        <dbReference type="Rhea" id="RHEA:15481"/>
        <dbReference type="ChEBI" id="CHEBI:15377"/>
        <dbReference type="ChEBI" id="CHEBI:15636"/>
        <dbReference type="ChEBI" id="CHEBI:33384"/>
        <dbReference type="ChEBI" id="CHEBI:57305"/>
        <dbReference type="ChEBI" id="CHEBI:57453"/>
        <dbReference type="EC" id="2.1.2.1"/>
    </reaction>
</comment>
<comment type="pathway">
    <text evidence="2 8">One-carbon metabolism; tetrahydrofolate interconversion.</text>
</comment>
<dbReference type="FunFam" id="3.40.640.10:FF:000097">
    <property type="entry name" value="Serine hydroxymethyltransferase"/>
    <property type="match status" value="1"/>
</dbReference>
<dbReference type="GO" id="GO:0019264">
    <property type="term" value="P:glycine biosynthetic process from serine"/>
    <property type="evidence" value="ECO:0007669"/>
    <property type="project" value="InterPro"/>
</dbReference>
<evidence type="ECO:0000256" key="6">
    <source>
        <dbReference type="ARBA" id="ARBA00022898"/>
    </source>
</evidence>
<evidence type="ECO:0000313" key="11">
    <source>
        <dbReference type="Proteomes" id="UP001165289"/>
    </source>
</evidence>
<dbReference type="InterPro" id="IPR015424">
    <property type="entry name" value="PyrdxlP-dep_Trfase"/>
</dbReference>
<dbReference type="InterPro" id="IPR015422">
    <property type="entry name" value="PyrdxlP-dep_Trfase_small"/>
</dbReference>
<dbReference type="InterPro" id="IPR019798">
    <property type="entry name" value="Ser_HO-MeTrfase_PLP_BS"/>
</dbReference>
<comment type="caution">
    <text evidence="10">The sequence shown here is derived from an EMBL/GenBank/DDBJ whole genome shotgun (WGS) entry which is preliminary data.</text>
</comment>
<evidence type="ECO:0000313" key="10">
    <source>
        <dbReference type="EMBL" id="KAI6653830.1"/>
    </source>
</evidence>
<protein>
    <recommendedName>
        <fullName evidence="8">Serine hydroxymethyltransferase</fullName>
        <ecNumber evidence="8">2.1.2.1</ecNumber>
    </recommendedName>
</protein>
<evidence type="ECO:0000256" key="4">
    <source>
        <dbReference type="ARBA" id="ARBA00022563"/>
    </source>
</evidence>
<evidence type="ECO:0000256" key="8">
    <source>
        <dbReference type="RuleBase" id="RU000585"/>
    </source>
</evidence>
<evidence type="ECO:0000256" key="7">
    <source>
        <dbReference type="PIRSR" id="PIRSR000412-50"/>
    </source>
</evidence>
<dbReference type="PANTHER" id="PTHR11680:SF28">
    <property type="entry name" value="SERINE HYDROXYMETHYLTRANSFERASE, MITOCHONDRIAL"/>
    <property type="match status" value="1"/>
</dbReference>
<feature type="modified residue" description="N6-(pyridoxal phosphate)lysine" evidence="7">
    <location>
        <position position="280"/>
    </location>
</feature>
<dbReference type="Pfam" id="PF00464">
    <property type="entry name" value="SHMT"/>
    <property type="match status" value="1"/>
</dbReference>
<proteinExistence type="inferred from homology"/>
<dbReference type="HAMAP" id="MF_00051">
    <property type="entry name" value="SHMT"/>
    <property type="match status" value="1"/>
</dbReference>
<dbReference type="GO" id="GO:0035999">
    <property type="term" value="P:tetrahydrofolate interconversion"/>
    <property type="evidence" value="ECO:0007669"/>
    <property type="project" value="InterPro"/>
</dbReference>
<organism evidence="10 11">
    <name type="scientific">Oopsacas minuta</name>
    <dbReference type="NCBI Taxonomy" id="111878"/>
    <lineage>
        <taxon>Eukaryota</taxon>
        <taxon>Metazoa</taxon>
        <taxon>Porifera</taxon>
        <taxon>Hexactinellida</taxon>
        <taxon>Hexasterophora</taxon>
        <taxon>Lyssacinosida</taxon>
        <taxon>Leucopsacidae</taxon>
        <taxon>Oopsacas</taxon>
    </lineage>
</organism>
<dbReference type="EMBL" id="JAKMXF010000255">
    <property type="protein sequence ID" value="KAI6653830.1"/>
    <property type="molecule type" value="Genomic_DNA"/>
</dbReference>
<dbReference type="EC" id="2.1.2.1" evidence="8"/>
<dbReference type="CDD" id="cd00378">
    <property type="entry name" value="SHMT"/>
    <property type="match status" value="1"/>
</dbReference>
<keyword evidence="5 8" id="KW-0808">Transferase</keyword>
<dbReference type="GO" id="GO:0005739">
    <property type="term" value="C:mitochondrion"/>
    <property type="evidence" value="ECO:0007669"/>
    <property type="project" value="TreeGrafter"/>
</dbReference>
<keyword evidence="11" id="KW-1185">Reference proteome</keyword>
<dbReference type="PIRSF" id="PIRSF000412">
    <property type="entry name" value="SHMT"/>
    <property type="match status" value="1"/>
</dbReference>
<dbReference type="PROSITE" id="PS00096">
    <property type="entry name" value="SHMT"/>
    <property type="match status" value="1"/>
</dbReference>
<name>A0AAV7JZP3_9METZ</name>
<keyword evidence="6 7" id="KW-0663">Pyridoxal phosphate</keyword>
<comment type="similarity">
    <text evidence="3 8">Belongs to the SHMT family.</text>
</comment>
<evidence type="ECO:0000259" key="9">
    <source>
        <dbReference type="Pfam" id="PF00464"/>
    </source>
</evidence>